<dbReference type="OrthoDB" id="3758478at2759"/>
<dbReference type="Gene3D" id="3.10.450.50">
    <property type="match status" value="1"/>
</dbReference>
<evidence type="ECO:0000313" key="1">
    <source>
        <dbReference type="EMBL" id="KXH66957.1"/>
    </source>
</evidence>
<comment type="caution">
    <text evidence="1">The sequence shown here is derived from an EMBL/GenBank/DDBJ whole genome shotgun (WGS) entry which is preliminary data.</text>
</comment>
<dbReference type="Proteomes" id="UP000070121">
    <property type="component" value="Unassembled WGS sequence"/>
</dbReference>
<dbReference type="SUPFAM" id="SSF54427">
    <property type="entry name" value="NTF2-like"/>
    <property type="match status" value="1"/>
</dbReference>
<dbReference type="AlphaFoldDB" id="A0A135V335"/>
<organism evidence="1 2">
    <name type="scientific">Colletotrichum salicis</name>
    <dbReference type="NCBI Taxonomy" id="1209931"/>
    <lineage>
        <taxon>Eukaryota</taxon>
        <taxon>Fungi</taxon>
        <taxon>Dikarya</taxon>
        <taxon>Ascomycota</taxon>
        <taxon>Pezizomycotina</taxon>
        <taxon>Sordariomycetes</taxon>
        <taxon>Hypocreomycetidae</taxon>
        <taxon>Glomerellales</taxon>
        <taxon>Glomerellaceae</taxon>
        <taxon>Colletotrichum</taxon>
        <taxon>Colletotrichum acutatum species complex</taxon>
    </lineage>
</organism>
<name>A0A135V335_9PEZI</name>
<sequence>MAFRQKVEATIKSFFDAYTDGAQQNDPSIINRVVTPDCTRHLFPRSMTKAFGLPAEFALDTAAYEAQFAKDIAVFTSESTTVSNLVIDSEARKAALTSTSNIVFKDGSESLQLEFSWFFDFNEDGSKVTKVIEFCDKDAVMLMHSKVSANESHVLDAKTQTPDGKPGLRTTSDLPRKTSLRISSRRIDSIGLDLLYEPDNAGPVSLQPNRNIPDQSLQAARLNDAPRRFLPDLIIHVHAHWQENIRFPGWQSFPLRSHNLGYEINRRHSDQSDRVYDPTPAHDNDNLAGHHGASEGVVACGVVAV</sequence>
<dbReference type="InterPro" id="IPR032710">
    <property type="entry name" value="NTF2-like_dom_sf"/>
</dbReference>
<gene>
    <name evidence="1" type="ORF">CSAL01_07955</name>
</gene>
<proteinExistence type="predicted"/>
<accession>A0A135V335</accession>
<reference evidence="1 2" key="1">
    <citation type="submission" date="2014-02" db="EMBL/GenBank/DDBJ databases">
        <title>The genome sequence of Colletotrichum salicis CBS 607.94.</title>
        <authorList>
            <person name="Baroncelli R."/>
            <person name="Thon M.R."/>
        </authorList>
    </citation>
    <scope>NUCLEOTIDE SEQUENCE [LARGE SCALE GENOMIC DNA]</scope>
    <source>
        <strain evidence="1 2">CBS 607.94</strain>
    </source>
</reference>
<evidence type="ECO:0000313" key="2">
    <source>
        <dbReference type="Proteomes" id="UP000070121"/>
    </source>
</evidence>
<protein>
    <recommendedName>
        <fullName evidence="3">SnoaL-like domain-containing protein</fullName>
    </recommendedName>
</protein>
<dbReference type="EMBL" id="JFFI01000567">
    <property type="protein sequence ID" value="KXH66957.1"/>
    <property type="molecule type" value="Genomic_DNA"/>
</dbReference>
<keyword evidence="2" id="KW-1185">Reference proteome</keyword>
<evidence type="ECO:0008006" key="3">
    <source>
        <dbReference type="Google" id="ProtNLM"/>
    </source>
</evidence>